<feature type="transmembrane region" description="Helical" evidence="1">
    <location>
        <begin position="20"/>
        <end position="44"/>
    </location>
</feature>
<evidence type="ECO:0000256" key="1">
    <source>
        <dbReference type="SAM" id="Phobius"/>
    </source>
</evidence>
<reference evidence="2" key="2">
    <citation type="journal article" date="2015" name="Data Brief">
        <title>Shoot transcriptome of the giant reed, Arundo donax.</title>
        <authorList>
            <person name="Barrero R.A."/>
            <person name="Guerrero F.D."/>
            <person name="Moolhuijzen P."/>
            <person name="Goolsby J.A."/>
            <person name="Tidwell J."/>
            <person name="Bellgard S.E."/>
            <person name="Bellgard M.I."/>
        </authorList>
    </citation>
    <scope>NUCLEOTIDE SEQUENCE</scope>
    <source>
        <tissue evidence="2">Shoot tissue taken approximately 20 cm above the soil surface</tissue>
    </source>
</reference>
<keyword evidence="1" id="KW-0812">Transmembrane</keyword>
<accession>A0A0A9D4W3</accession>
<sequence>MHAVICEDKGVTFFWLPHVNLLTCIVYSMLFQVIFVGSCFPLLYDVLYCKMRFECSSMI</sequence>
<dbReference type="AlphaFoldDB" id="A0A0A9D4W3"/>
<reference evidence="2" key="1">
    <citation type="submission" date="2014-09" db="EMBL/GenBank/DDBJ databases">
        <authorList>
            <person name="Magalhaes I.L.F."/>
            <person name="Oliveira U."/>
            <person name="Santos F.R."/>
            <person name="Vidigal T.H.D.A."/>
            <person name="Brescovit A.D."/>
            <person name="Santos A.J."/>
        </authorList>
    </citation>
    <scope>NUCLEOTIDE SEQUENCE</scope>
    <source>
        <tissue evidence="2">Shoot tissue taken approximately 20 cm above the soil surface</tissue>
    </source>
</reference>
<name>A0A0A9D4W3_ARUDO</name>
<organism evidence="2">
    <name type="scientific">Arundo donax</name>
    <name type="common">Giant reed</name>
    <name type="synonym">Donax arundinaceus</name>
    <dbReference type="NCBI Taxonomy" id="35708"/>
    <lineage>
        <taxon>Eukaryota</taxon>
        <taxon>Viridiplantae</taxon>
        <taxon>Streptophyta</taxon>
        <taxon>Embryophyta</taxon>
        <taxon>Tracheophyta</taxon>
        <taxon>Spermatophyta</taxon>
        <taxon>Magnoliopsida</taxon>
        <taxon>Liliopsida</taxon>
        <taxon>Poales</taxon>
        <taxon>Poaceae</taxon>
        <taxon>PACMAD clade</taxon>
        <taxon>Arundinoideae</taxon>
        <taxon>Arundineae</taxon>
        <taxon>Arundo</taxon>
    </lineage>
</organism>
<keyword evidence="1" id="KW-1133">Transmembrane helix</keyword>
<protein>
    <submittedName>
        <fullName evidence="2">Uncharacterized protein</fullName>
    </submittedName>
</protein>
<keyword evidence="1" id="KW-0472">Membrane</keyword>
<evidence type="ECO:0000313" key="2">
    <source>
        <dbReference type="EMBL" id="JAD78792.1"/>
    </source>
</evidence>
<proteinExistence type="predicted"/>
<dbReference type="EMBL" id="GBRH01219103">
    <property type="protein sequence ID" value="JAD78792.1"/>
    <property type="molecule type" value="Transcribed_RNA"/>
</dbReference>